<evidence type="ECO:0000256" key="1">
    <source>
        <dbReference type="ARBA" id="ARBA00022729"/>
    </source>
</evidence>
<evidence type="ECO:0000259" key="3">
    <source>
        <dbReference type="Pfam" id="PF12849"/>
    </source>
</evidence>
<dbReference type="CDD" id="cd13653">
    <property type="entry name" value="PBP2_phosphate_like_1"/>
    <property type="match status" value="1"/>
</dbReference>
<name>A0A7V4DHL0_9BACT</name>
<feature type="region of interest" description="Disordered" evidence="2">
    <location>
        <begin position="1"/>
        <end position="22"/>
    </location>
</feature>
<reference evidence="4" key="1">
    <citation type="journal article" date="2020" name="mSystems">
        <title>Genome- and Community-Level Interaction Insights into Carbon Utilization and Element Cycling Functions of Hydrothermarchaeota in Hydrothermal Sediment.</title>
        <authorList>
            <person name="Zhou Z."/>
            <person name="Liu Y."/>
            <person name="Xu W."/>
            <person name="Pan J."/>
            <person name="Luo Z.H."/>
            <person name="Li M."/>
        </authorList>
    </citation>
    <scope>NUCLEOTIDE SEQUENCE [LARGE SCALE GENOMIC DNA]</scope>
    <source>
        <strain evidence="4">SpSt-716</strain>
    </source>
</reference>
<proteinExistence type="predicted"/>
<protein>
    <submittedName>
        <fullName evidence="4">Phosphate ABC transporter substrate-binding protein</fullName>
    </submittedName>
</protein>
<dbReference type="InterPro" id="IPR024370">
    <property type="entry name" value="PBP_domain"/>
</dbReference>
<organism evidence="4">
    <name type="scientific">Candidatus Caldatribacterium californiense</name>
    <dbReference type="NCBI Taxonomy" id="1454726"/>
    <lineage>
        <taxon>Bacteria</taxon>
        <taxon>Pseudomonadati</taxon>
        <taxon>Atribacterota</taxon>
        <taxon>Atribacteria</taxon>
        <taxon>Atribacterales</taxon>
        <taxon>Candidatus Caldatribacteriaceae</taxon>
        <taxon>Candidatus Caldatribacterium</taxon>
    </lineage>
</organism>
<sequence length="317" mass="34456">MPVRLGNTLHSQEKSASTTRNHPFQGFRQKGVLLKHLRSSVLRTVLLLILVLTPVTGVVPSEEPIRISGSTTIQPIAAALASVYESRTNKKVVVTGGGSGRGIQDVLEGKSHLGMVSRSLKDEEKTKLQHVTIGYDALVIIVNTANPLETISRDTLINLYTGKIQSWKEISAWDQPVVLVSKELGRGTLELFMQYTGLRHPREREKYPAGPFISEAAFEVGSNLESITLVGGIPNAIGYVSMGTAFALQKQGMPIKVLALEGVVPSKETVQNGTYPVIRELNLVFTDPSQVQPLIDLFLSPEGQGVLIDEGFIPAVR</sequence>
<keyword evidence="1" id="KW-0732">Signal</keyword>
<evidence type="ECO:0000256" key="2">
    <source>
        <dbReference type="SAM" id="MobiDB-lite"/>
    </source>
</evidence>
<feature type="domain" description="PBP" evidence="3">
    <location>
        <begin position="61"/>
        <end position="299"/>
    </location>
</feature>
<evidence type="ECO:0000313" key="4">
    <source>
        <dbReference type="EMBL" id="HGI75365.1"/>
    </source>
</evidence>
<dbReference type="InterPro" id="IPR050811">
    <property type="entry name" value="Phosphate_ABC_transporter"/>
</dbReference>
<accession>A0A7V4DHL0</accession>
<dbReference type="AlphaFoldDB" id="A0A7V4DHL0"/>
<dbReference type="PANTHER" id="PTHR30570">
    <property type="entry name" value="PERIPLASMIC PHOSPHATE BINDING COMPONENT OF PHOSPHATE ABC TRANSPORTER"/>
    <property type="match status" value="1"/>
</dbReference>
<comment type="caution">
    <text evidence="4">The sequence shown here is derived from an EMBL/GenBank/DDBJ whole genome shotgun (WGS) entry which is preliminary data.</text>
</comment>
<dbReference type="Gene3D" id="3.40.190.10">
    <property type="entry name" value="Periplasmic binding protein-like II"/>
    <property type="match status" value="2"/>
</dbReference>
<gene>
    <name evidence="4" type="ORF">ENU96_06800</name>
</gene>
<dbReference type="PANTHER" id="PTHR30570:SF1">
    <property type="entry name" value="PHOSPHATE-BINDING PROTEIN PSTS"/>
    <property type="match status" value="1"/>
</dbReference>
<feature type="compositionally biased region" description="Polar residues" evidence="2">
    <location>
        <begin position="8"/>
        <end position="22"/>
    </location>
</feature>
<dbReference type="SUPFAM" id="SSF53850">
    <property type="entry name" value="Periplasmic binding protein-like II"/>
    <property type="match status" value="1"/>
</dbReference>
<dbReference type="EMBL" id="DTEN01000266">
    <property type="protein sequence ID" value="HGI75365.1"/>
    <property type="molecule type" value="Genomic_DNA"/>
</dbReference>
<dbReference type="Pfam" id="PF12849">
    <property type="entry name" value="PBP_like_2"/>
    <property type="match status" value="1"/>
</dbReference>